<evidence type="ECO:0000256" key="4">
    <source>
        <dbReference type="ARBA" id="ARBA00012723"/>
    </source>
</evidence>
<dbReference type="GO" id="GO:0034976">
    <property type="term" value="P:response to endoplasmic reticulum stress"/>
    <property type="evidence" value="ECO:0007669"/>
    <property type="project" value="TreeGrafter"/>
</dbReference>
<comment type="catalytic activity">
    <reaction evidence="1">
        <text>Catalyzes the rearrangement of -S-S- bonds in proteins.</text>
        <dbReference type="EC" id="5.3.4.1"/>
    </reaction>
</comment>
<dbReference type="Proteomes" id="UP000037069">
    <property type="component" value="Unassembled WGS sequence"/>
</dbReference>
<proteinExistence type="inferred from homology"/>
<dbReference type="EC" id="5.3.4.1" evidence="4"/>
<dbReference type="GO" id="GO:0003756">
    <property type="term" value="F:protein disulfide isomerase activity"/>
    <property type="evidence" value="ECO:0007669"/>
    <property type="project" value="UniProtKB-EC"/>
</dbReference>
<keyword evidence="6" id="KW-0413">Isomerase</keyword>
<sequence>METDDLDHFGEITLEGDSFSDVHLRRPSKTRYRPSPKRLLPPLKPIDFEKYVHENCQNKIKILKRSSIQENTKPMVIFFNHFREKCAYHTKCLDKLFALSLKYADRIEFLAGDMLDIEVMHSKWHSIDFFCSIGSPEKVSSIIYAIDAEKRVYEHESAEKSLESLTNLCEELLKGNLFRSQTLPEGNNCSLVKLCVYDNYKELVSNNMKHVLLVVNLEDYTELDLNYEPNYETIAKHLQPYDIEVVYINAAKNYIPFELGISSYPSLILIPANDKTKFVDPLMVSYTQENIINGIMSYLKDPELFLQQKQLELCKTRYQPLNITEDFKLDFLKLPQYLKDNCQHYLKVFEREAFQRSNRCIIIAFMDFQNEICLPHHLKWIDRIYQVARQLTSPREYFIADFKDIDVINPTWKPQDFIKNLQLCNKATPKVFGIDLNRNKFVLKDFKTAASLFYFAYSLTNGELYISEPWPHKNDGKLVKTCIADSLNLSINSIKKDLLLAIYYSGLDYTEQFLQVLEVIAHEMEKYSVKILKIDSRLNCIPLELDNTLYPIMYFIPQKDKNKYIPFASDNFNKQDIVDFIIKNVKENK</sequence>
<organism evidence="8 9">
    <name type="scientific">Lucilia cuprina</name>
    <name type="common">Green bottle fly</name>
    <name type="synonym">Australian sheep blowfly</name>
    <dbReference type="NCBI Taxonomy" id="7375"/>
    <lineage>
        <taxon>Eukaryota</taxon>
        <taxon>Metazoa</taxon>
        <taxon>Ecdysozoa</taxon>
        <taxon>Arthropoda</taxon>
        <taxon>Hexapoda</taxon>
        <taxon>Insecta</taxon>
        <taxon>Pterygota</taxon>
        <taxon>Neoptera</taxon>
        <taxon>Endopterygota</taxon>
        <taxon>Diptera</taxon>
        <taxon>Brachycera</taxon>
        <taxon>Muscomorpha</taxon>
        <taxon>Oestroidea</taxon>
        <taxon>Calliphoridae</taxon>
        <taxon>Luciliinae</taxon>
        <taxon>Lucilia</taxon>
    </lineage>
</organism>
<evidence type="ECO:0000256" key="2">
    <source>
        <dbReference type="ARBA" id="ARBA00004319"/>
    </source>
</evidence>
<accession>A0A0L0BZN3</accession>
<dbReference type="EMBL" id="JRES01001097">
    <property type="protein sequence ID" value="KNC25537.1"/>
    <property type="molecule type" value="Genomic_DNA"/>
</dbReference>
<dbReference type="AlphaFoldDB" id="A0A0L0BZN3"/>
<dbReference type="PANTHER" id="PTHR18929:SF132">
    <property type="entry name" value="PROTEIN DISULFIDE-ISOMERASE A3"/>
    <property type="match status" value="1"/>
</dbReference>
<dbReference type="GO" id="GO:0005788">
    <property type="term" value="C:endoplasmic reticulum lumen"/>
    <property type="evidence" value="ECO:0007669"/>
    <property type="project" value="UniProtKB-SubCell"/>
</dbReference>
<dbReference type="PANTHER" id="PTHR18929">
    <property type="entry name" value="PROTEIN DISULFIDE ISOMERASE"/>
    <property type="match status" value="1"/>
</dbReference>
<evidence type="ECO:0000256" key="3">
    <source>
        <dbReference type="ARBA" id="ARBA00006347"/>
    </source>
</evidence>
<evidence type="ECO:0000256" key="7">
    <source>
        <dbReference type="ARBA" id="ARBA00023284"/>
    </source>
</evidence>
<comment type="caution">
    <text evidence="8">The sequence shown here is derived from an EMBL/GenBank/DDBJ whole genome shotgun (WGS) entry which is preliminary data.</text>
</comment>
<keyword evidence="7" id="KW-0676">Redox-active center</keyword>
<name>A0A0L0BZN3_LUCCU</name>
<reference evidence="8 9" key="1">
    <citation type="journal article" date="2015" name="Nat. Commun.">
        <title>Lucilia cuprina genome unlocks parasitic fly biology to underpin future interventions.</title>
        <authorList>
            <person name="Anstead C.A."/>
            <person name="Korhonen P.K."/>
            <person name="Young N.D."/>
            <person name="Hall R.S."/>
            <person name="Jex A.R."/>
            <person name="Murali S.C."/>
            <person name="Hughes D.S."/>
            <person name="Lee S.F."/>
            <person name="Perry T."/>
            <person name="Stroehlein A.J."/>
            <person name="Ansell B.R."/>
            <person name="Breugelmans B."/>
            <person name="Hofmann A."/>
            <person name="Qu J."/>
            <person name="Dugan S."/>
            <person name="Lee S.L."/>
            <person name="Chao H."/>
            <person name="Dinh H."/>
            <person name="Han Y."/>
            <person name="Doddapaneni H.V."/>
            <person name="Worley K.C."/>
            <person name="Muzny D.M."/>
            <person name="Ioannidis P."/>
            <person name="Waterhouse R.M."/>
            <person name="Zdobnov E.M."/>
            <person name="James P.J."/>
            <person name="Bagnall N.H."/>
            <person name="Kotze A.C."/>
            <person name="Gibbs R.A."/>
            <person name="Richards S."/>
            <person name="Batterham P."/>
            <person name="Gasser R.B."/>
        </authorList>
    </citation>
    <scope>NUCLEOTIDE SEQUENCE [LARGE SCALE GENOMIC DNA]</scope>
    <source>
        <strain evidence="8 9">LS</strain>
        <tissue evidence="8">Full body</tissue>
    </source>
</reference>
<evidence type="ECO:0000256" key="5">
    <source>
        <dbReference type="ARBA" id="ARBA00022824"/>
    </source>
</evidence>
<comment type="similarity">
    <text evidence="3">Belongs to the protein disulfide isomerase family.</text>
</comment>
<dbReference type="InterPro" id="IPR036249">
    <property type="entry name" value="Thioredoxin-like_sf"/>
</dbReference>
<protein>
    <recommendedName>
        <fullName evidence="4">protein disulfide-isomerase</fullName>
        <ecNumber evidence="4">5.3.4.1</ecNumber>
    </recommendedName>
</protein>
<dbReference type="Gene3D" id="3.40.30.10">
    <property type="entry name" value="Glutaredoxin"/>
    <property type="match status" value="2"/>
</dbReference>
<dbReference type="OrthoDB" id="72053at2759"/>
<keyword evidence="5" id="KW-0256">Endoplasmic reticulum</keyword>
<dbReference type="GO" id="GO:0006457">
    <property type="term" value="P:protein folding"/>
    <property type="evidence" value="ECO:0007669"/>
    <property type="project" value="TreeGrafter"/>
</dbReference>
<dbReference type="SUPFAM" id="SSF52833">
    <property type="entry name" value="Thioredoxin-like"/>
    <property type="match status" value="2"/>
</dbReference>
<evidence type="ECO:0000256" key="1">
    <source>
        <dbReference type="ARBA" id="ARBA00001182"/>
    </source>
</evidence>
<evidence type="ECO:0000313" key="8">
    <source>
        <dbReference type="EMBL" id="KNC25537.1"/>
    </source>
</evidence>
<comment type="subcellular location">
    <subcellularLocation>
        <location evidence="2">Endoplasmic reticulum lumen</location>
    </subcellularLocation>
</comment>
<dbReference type="STRING" id="7375.A0A0L0BZN3"/>
<keyword evidence="9" id="KW-1185">Reference proteome</keyword>
<evidence type="ECO:0000256" key="6">
    <source>
        <dbReference type="ARBA" id="ARBA00023235"/>
    </source>
</evidence>
<evidence type="ECO:0000313" key="9">
    <source>
        <dbReference type="Proteomes" id="UP000037069"/>
    </source>
</evidence>
<gene>
    <name evidence="8" type="ORF">FF38_12967</name>
</gene>